<comment type="caution">
    <text evidence="1">The sequence shown here is derived from an EMBL/GenBank/DDBJ whole genome shotgun (WGS) entry which is preliminary data.</text>
</comment>
<gene>
    <name evidence="1" type="ORF">ENU09_03585</name>
</gene>
<proteinExistence type="predicted"/>
<evidence type="ECO:0000313" key="1">
    <source>
        <dbReference type="EMBL" id="HGQ59777.1"/>
    </source>
</evidence>
<dbReference type="PANTHER" id="PTHR40730:SF4">
    <property type="entry name" value="TRANSCRIPTIONAL REGULATOR"/>
    <property type="match status" value="1"/>
</dbReference>
<reference evidence="1" key="1">
    <citation type="journal article" date="2020" name="mSystems">
        <title>Genome- and Community-Level Interaction Insights into Carbon Utilization and Element Cycling Functions of Hydrothermarchaeota in Hydrothermal Sediment.</title>
        <authorList>
            <person name="Zhou Z."/>
            <person name="Liu Y."/>
            <person name="Xu W."/>
            <person name="Pan J."/>
            <person name="Luo Z.H."/>
            <person name="Li M."/>
        </authorList>
    </citation>
    <scope>NUCLEOTIDE SEQUENCE [LARGE SCALE GENOMIC DNA]</scope>
    <source>
        <strain evidence="1">SpSt-638</strain>
    </source>
</reference>
<dbReference type="EMBL" id="DTBE01000096">
    <property type="protein sequence ID" value="HGQ59777.1"/>
    <property type="molecule type" value="Genomic_DNA"/>
</dbReference>
<protein>
    <submittedName>
        <fullName evidence="1">XRE family transcriptional regulator</fullName>
    </submittedName>
</protein>
<organism evidence="1">
    <name type="scientific">Staphylothermus marinus</name>
    <dbReference type="NCBI Taxonomy" id="2280"/>
    <lineage>
        <taxon>Archaea</taxon>
        <taxon>Thermoproteota</taxon>
        <taxon>Thermoprotei</taxon>
        <taxon>Desulfurococcales</taxon>
        <taxon>Desulfurococcaceae</taxon>
        <taxon>Staphylothermus</taxon>
    </lineage>
</organism>
<dbReference type="AlphaFoldDB" id="A0A7J3KG32"/>
<name>A0A7J3KG32_STAMA</name>
<dbReference type="PANTHER" id="PTHR40730">
    <property type="entry name" value="TRANSCRIPTIONAL REGULATOR PROTEIN-LIKE PROTEIN"/>
    <property type="match status" value="1"/>
</dbReference>
<sequence length="133" mass="15094">MKSIFELAYRYIEPSIKRSLVERLLARGMRSVDVAKCLGLSLSLVSRYARRERGLQDFMVYPDVAKYIEKLADRVFQGEVCGISLYKEILMLTLYILGRKYACSLHYAIDSGINPASCKLCPDLVRSLMTGLS</sequence>
<accession>A0A7J3KG32</accession>